<dbReference type="Pfam" id="PF05368">
    <property type="entry name" value="NmrA"/>
    <property type="match status" value="1"/>
</dbReference>
<dbReference type="EMBL" id="BBTG02000041">
    <property type="protein sequence ID" value="GAO18698.1"/>
    <property type="molecule type" value="Genomic_DNA"/>
</dbReference>
<name>A0A1B5L826_USTVR</name>
<evidence type="ECO:0000259" key="1">
    <source>
        <dbReference type="Pfam" id="PF05368"/>
    </source>
</evidence>
<dbReference type="Proteomes" id="UP000054053">
    <property type="component" value="Unassembled WGS sequence"/>
</dbReference>
<proteinExistence type="predicted"/>
<dbReference type="Gene3D" id="3.40.50.720">
    <property type="entry name" value="NAD(P)-binding Rossmann-like Domain"/>
    <property type="match status" value="1"/>
</dbReference>
<dbReference type="AlphaFoldDB" id="A0A1B5L826"/>
<gene>
    <name evidence="2" type="ORF">UVI_02053040</name>
</gene>
<sequence length="270" mass="29455">METVLVVGASGNIGISTILAARNTGRNVMAVVRNAAAQDKIVRHVGSRDGITFVQADVTQADGLKRVLEQVKTGRLPDFQHVYAAGECRVTAAMACGLTRDAIVGTLNCEKVSTMDIETFHQVMRLSCEANIYAYNATFQYLIEQGKPNSTWTIITGGLGDLGIGGAVSIAQGALFAFAGVGAYECMRTNVRFNEVYLALQVAVDDVAVKNKLVKASRFAQVYERILDRKDLKSARVYVENERDIDHLRFEKKLPDSPLVKMALDGDLHL</sequence>
<dbReference type="InterPro" id="IPR036291">
    <property type="entry name" value="NAD(P)-bd_dom_sf"/>
</dbReference>
<evidence type="ECO:0000313" key="3">
    <source>
        <dbReference type="Proteomes" id="UP000054053"/>
    </source>
</evidence>
<dbReference type="InterPro" id="IPR008030">
    <property type="entry name" value="NmrA-like"/>
</dbReference>
<dbReference type="SUPFAM" id="SSF51735">
    <property type="entry name" value="NAD(P)-binding Rossmann-fold domains"/>
    <property type="match status" value="1"/>
</dbReference>
<evidence type="ECO:0000313" key="2">
    <source>
        <dbReference type="EMBL" id="GAO18698.1"/>
    </source>
</evidence>
<reference evidence="3" key="1">
    <citation type="journal article" date="2016" name="Genome Announc.">
        <title>Genome sequence of Ustilaginoidea virens IPU010, a rice pathogenic fungus causing false smut.</title>
        <authorList>
            <person name="Kumagai T."/>
            <person name="Ishii T."/>
            <person name="Terai G."/>
            <person name="Umemura M."/>
            <person name="Machida M."/>
            <person name="Asai K."/>
        </authorList>
    </citation>
    <scope>NUCLEOTIDE SEQUENCE [LARGE SCALE GENOMIC DNA]</scope>
    <source>
        <strain evidence="3">IPU010</strain>
    </source>
</reference>
<comment type="caution">
    <text evidence="2">The sequence shown here is derived from an EMBL/GenBank/DDBJ whole genome shotgun (WGS) entry which is preliminary data.</text>
</comment>
<accession>A0A1B5L826</accession>
<organism evidence="2 3">
    <name type="scientific">Ustilaginoidea virens</name>
    <name type="common">Rice false smut fungus</name>
    <name type="synonym">Villosiclava virens</name>
    <dbReference type="NCBI Taxonomy" id="1159556"/>
    <lineage>
        <taxon>Eukaryota</taxon>
        <taxon>Fungi</taxon>
        <taxon>Dikarya</taxon>
        <taxon>Ascomycota</taxon>
        <taxon>Pezizomycotina</taxon>
        <taxon>Sordariomycetes</taxon>
        <taxon>Hypocreomycetidae</taxon>
        <taxon>Hypocreales</taxon>
        <taxon>Clavicipitaceae</taxon>
        <taxon>Ustilaginoidea</taxon>
    </lineage>
</organism>
<protein>
    <recommendedName>
        <fullName evidence="1">NmrA-like domain-containing protein</fullName>
    </recommendedName>
</protein>
<feature type="domain" description="NmrA-like" evidence="1">
    <location>
        <begin position="2"/>
        <end position="73"/>
    </location>
</feature>